<evidence type="ECO:0000313" key="3">
    <source>
        <dbReference type="Proteomes" id="UP001234989"/>
    </source>
</evidence>
<proteinExistence type="predicted"/>
<name>A0AAF0UAB7_SOLVR</name>
<dbReference type="Proteomes" id="UP001234989">
    <property type="component" value="Chromosome 8"/>
</dbReference>
<evidence type="ECO:0000313" key="2">
    <source>
        <dbReference type="EMBL" id="WMV42385.1"/>
    </source>
</evidence>
<keyword evidence="3" id="KW-1185">Reference proteome</keyword>
<accession>A0AAF0UAB7</accession>
<reference evidence="2" key="1">
    <citation type="submission" date="2023-08" db="EMBL/GenBank/DDBJ databases">
        <title>A de novo genome assembly of Solanum verrucosum Schlechtendal, a Mexican diploid species geographically isolated from the other diploid A-genome species in potato relatives.</title>
        <authorList>
            <person name="Hosaka K."/>
        </authorList>
    </citation>
    <scope>NUCLEOTIDE SEQUENCE</scope>
    <source>
        <tissue evidence="2">Young leaves</tissue>
    </source>
</reference>
<feature type="region of interest" description="Disordered" evidence="1">
    <location>
        <begin position="59"/>
        <end position="104"/>
    </location>
</feature>
<dbReference type="EMBL" id="CP133619">
    <property type="protein sequence ID" value="WMV42385.1"/>
    <property type="molecule type" value="Genomic_DNA"/>
</dbReference>
<gene>
    <name evidence="2" type="ORF">MTR67_035770</name>
</gene>
<evidence type="ECO:0000256" key="1">
    <source>
        <dbReference type="SAM" id="MobiDB-lite"/>
    </source>
</evidence>
<organism evidence="2 3">
    <name type="scientific">Solanum verrucosum</name>
    <dbReference type="NCBI Taxonomy" id="315347"/>
    <lineage>
        <taxon>Eukaryota</taxon>
        <taxon>Viridiplantae</taxon>
        <taxon>Streptophyta</taxon>
        <taxon>Embryophyta</taxon>
        <taxon>Tracheophyta</taxon>
        <taxon>Spermatophyta</taxon>
        <taxon>Magnoliopsida</taxon>
        <taxon>eudicotyledons</taxon>
        <taxon>Gunneridae</taxon>
        <taxon>Pentapetalae</taxon>
        <taxon>asterids</taxon>
        <taxon>lamiids</taxon>
        <taxon>Solanales</taxon>
        <taxon>Solanaceae</taxon>
        <taxon>Solanoideae</taxon>
        <taxon>Solaneae</taxon>
        <taxon>Solanum</taxon>
    </lineage>
</organism>
<protein>
    <submittedName>
        <fullName evidence="2">Uncharacterized protein</fullName>
    </submittedName>
</protein>
<sequence length="104" mass="10503">MVKPPLLFVKLNRDGLYINENYGEGVVRTSACDLVMAYFIPMGREISNGETIGIGGPVSVASSGTNGTGEAGGTASPRASIGAGEAGTRGTGVPPYPSEGNLSL</sequence>
<dbReference type="AlphaFoldDB" id="A0AAF0UAB7"/>